<dbReference type="InterPro" id="IPR036397">
    <property type="entry name" value="RNaseH_sf"/>
</dbReference>
<evidence type="ECO:0000313" key="14">
    <source>
        <dbReference type="Proteomes" id="UP001549921"/>
    </source>
</evidence>
<accession>A0ABD0SYA1</accession>
<dbReference type="PROSITE" id="PS50158">
    <property type="entry name" value="ZF_CCHC"/>
    <property type="match status" value="1"/>
</dbReference>
<dbReference type="AlphaFoldDB" id="A0ABD0SYA1"/>
<evidence type="ECO:0000256" key="3">
    <source>
        <dbReference type="ARBA" id="ARBA00022695"/>
    </source>
</evidence>
<feature type="domain" description="CCHC-type" evidence="10">
    <location>
        <begin position="209"/>
        <end position="223"/>
    </location>
</feature>
<dbReference type="Pfam" id="PF00078">
    <property type="entry name" value="RVT_1"/>
    <property type="match status" value="1"/>
</dbReference>
<feature type="domain" description="Reverse transcriptase" evidence="11">
    <location>
        <begin position="427"/>
        <end position="604"/>
    </location>
</feature>
<dbReference type="PROSITE" id="PS50994">
    <property type="entry name" value="INTEGRASE"/>
    <property type="match status" value="1"/>
</dbReference>
<dbReference type="InterPro" id="IPR021109">
    <property type="entry name" value="Peptidase_aspartic_dom_sf"/>
</dbReference>
<keyword evidence="4" id="KW-0540">Nuclease</keyword>
<dbReference type="InterPro" id="IPR000477">
    <property type="entry name" value="RT_dom"/>
</dbReference>
<dbReference type="SMART" id="SM00343">
    <property type="entry name" value="ZnF_C2HC"/>
    <property type="match status" value="2"/>
</dbReference>
<keyword evidence="5" id="KW-0255">Endonuclease</keyword>
<evidence type="ECO:0000259" key="12">
    <source>
        <dbReference type="PROSITE" id="PS50994"/>
    </source>
</evidence>
<evidence type="ECO:0000259" key="11">
    <source>
        <dbReference type="PROSITE" id="PS50878"/>
    </source>
</evidence>
<dbReference type="FunFam" id="3.10.20.370:FF:000001">
    <property type="entry name" value="Retrovirus-related Pol polyprotein from transposon 17.6-like protein"/>
    <property type="match status" value="1"/>
</dbReference>
<dbReference type="PANTHER" id="PTHR37984:SF11">
    <property type="entry name" value="INTEGRASE CATALYTIC DOMAIN-CONTAINING PROTEIN"/>
    <property type="match status" value="1"/>
</dbReference>
<evidence type="ECO:0000256" key="7">
    <source>
        <dbReference type="ARBA" id="ARBA00022918"/>
    </source>
</evidence>
<dbReference type="InterPro" id="IPR050951">
    <property type="entry name" value="Retrovirus_Pol_polyprotein"/>
</dbReference>
<dbReference type="SUPFAM" id="SSF50630">
    <property type="entry name" value="Acid proteases"/>
    <property type="match status" value="1"/>
</dbReference>
<dbReference type="GO" id="GO:0016787">
    <property type="term" value="F:hydrolase activity"/>
    <property type="evidence" value="ECO:0007669"/>
    <property type="project" value="UniProtKB-KW"/>
</dbReference>
<evidence type="ECO:0000259" key="10">
    <source>
        <dbReference type="PROSITE" id="PS50158"/>
    </source>
</evidence>
<feature type="domain" description="Integrase catalytic" evidence="12">
    <location>
        <begin position="973"/>
        <end position="1101"/>
    </location>
</feature>
<dbReference type="FunFam" id="3.30.70.270:FF:000020">
    <property type="entry name" value="Transposon Tf2-6 polyprotein-like Protein"/>
    <property type="match status" value="1"/>
</dbReference>
<dbReference type="Gene3D" id="3.30.420.10">
    <property type="entry name" value="Ribonuclease H-like superfamily/Ribonuclease H"/>
    <property type="match status" value="1"/>
</dbReference>
<dbReference type="InterPro" id="IPR041588">
    <property type="entry name" value="Integrase_H2C2"/>
</dbReference>
<dbReference type="GO" id="GO:0004519">
    <property type="term" value="F:endonuclease activity"/>
    <property type="evidence" value="ECO:0007669"/>
    <property type="project" value="UniProtKB-KW"/>
</dbReference>
<dbReference type="Gene3D" id="2.40.70.10">
    <property type="entry name" value="Acid Proteases"/>
    <property type="match status" value="1"/>
</dbReference>
<keyword evidence="8" id="KW-0862">Zinc</keyword>
<dbReference type="Gene3D" id="3.30.70.270">
    <property type="match status" value="2"/>
</dbReference>
<dbReference type="SUPFAM" id="SSF56672">
    <property type="entry name" value="DNA/RNA polymerases"/>
    <property type="match status" value="1"/>
</dbReference>
<dbReference type="InterPro" id="IPR001878">
    <property type="entry name" value="Znf_CCHC"/>
</dbReference>
<dbReference type="GO" id="GO:0042575">
    <property type="term" value="C:DNA polymerase complex"/>
    <property type="evidence" value="ECO:0007669"/>
    <property type="project" value="UniProtKB-ARBA"/>
</dbReference>
<proteinExistence type="predicted"/>
<evidence type="ECO:0000313" key="13">
    <source>
        <dbReference type="EMBL" id="KAL0830734.1"/>
    </source>
</evidence>
<evidence type="ECO:0000256" key="9">
    <source>
        <dbReference type="SAM" id="MobiDB-lite"/>
    </source>
</evidence>
<dbReference type="Proteomes" id="UP001549921">
    <property type="component" value="Unassembled WGS sequence"/>
</dbReference>
<dbReference type="CDD" id="cd01647">
    <property type="entry name" value="RT_LTR"/>
    <property type="match status" value="1"/>
</dbReference>
<dbReference type="Gene3D" id="3.10.10.10">
    <property type="entry name" value="HIV Type 1 Reverse Transcriptase, subunit A, domain 1"/>
    <property type="match status" value="1"/>
</dbReference>
<dbReference type="InterPro" id="IPR001584">
    <property type="entry name" value="Integrase_cat-core"/>
</dbReference>
<dbReference type="InterPro" id="IPR012337">
    <property type="entry name" value="RNaseH-like_sf"/>
</dbReference>
<dbReference type="PANTHER" id="PTHR37984">
    <property type="entry name" value="PROTEIN CBG26694"/>
    <property type="match status" value="1"/>
</dbReference>
<evidence type="ECO:0000256" key="8">
    <source>
        <dbReference type="PROSITE-ProRule" id="PRU00047"/>
    </source>
</evidence>
<dbReference type="PROSITE" id="PS50878">
    <property type="entry name" value="RT_POL"/>
    <property type="match status" value="1"/>
</dbReference>
<keyword evidence="3" id="KW-0548">Nucleotidyltransferase</keyword>
<name>A0ABD0SYA1_LOXSC</name>
<dbReference type="EMBL" id="JBEDNZ010000013">
    <property type="protein sequence ID" value="KAL0830734.1"/>
    <property type="molecule type" value="Genomic_DNA"/>
</dbReference>
<comment type="caution">
    <text evidence="13">The sequence shown here is derived from an EMBL/GenBank/DDBJ whole genome shotgun (WGS) entry which is preliminary data.</text>
</comment>
<keyword evidence="6" id="KW-0378">Hydrolase</keyword>
<keyword evidence="8" id="KW-0479">Metal-binding</keyword>
<dbReference type="EC" id="2.7.7.49" evidence="1"/>
<keyword evidence="8" id="KW-0863">Zinc-finger</keyword>
<dbReference type="GO" id="GO:0003964">
    <property type="term" value="F:RNA-directed DNA polymerase activity"/>
    <property type="evidence" value="ECO:0007669"/>
    <property type="project" value="UniProtKB-KW"/>
</dbReference>
<dbReference type="Pfam" id="PF17917">
    <property type="entry name" value="RT_RNaseH"/>
    <property type="match status" value="1"/>
</dbReference>
<evidence type="ECO:0000256" key="2">
    <source>
        <dbReference type="ARBA" id="ARBA00022679"/>
    </source>
</evidence>
<protein>
    <recommendedName>
        <fullName evidence="1">RNA-directed DNA polymerase</fullName>
        <ecNumber evidence="1">2.7.7.49</ecNumber>
    </recommendedName>
</protein>
<dbReference type="SUPFAM" id="SSF53098">
    <property type="entry name" value="Ribonuclease H-like"/>
    <property type="match status" value="1"/>
</dbReference>
<dbReference type="CDD" id="cd09274">
    <property type="entry name" value="RNase_HI_RT_Ty3"/>
    <property type="match status" value="1"/>
</dbReference>
<keyword evidence="7" id="KW-0695">RNA-directed DNA polymerase</keyword>
<dbReference type="InterPro" id="IPR043128">
    <property type="entry name" value="Rev_trsase/Diguanyl_cyclase"/>
</dbReference>
<gene>
    <name evidence="13" type="ORF">ABMA28_002864</name>
</gene>
<keyword evidence="2" id="KW-0808">Transferase</keyword>
<evidence type="ECO:0000256" key="4">
    <source>
        <dbReference type="ARBA" id="ARBA00022722"/>
    </source>
</evidence>
<evidence type="ECO:0000256" key="5">
    <source>
        <dbReference type="ARBA" id="ARBA00022759"/>
    </source>
</evidence>
<sequence>MSQSQVPAIEPFDCEGDPTSIGSRWERWKRALEIYFIASNTNEQIKKRAMLLHSGGMKLDEYFSPKQSYLFERHVFRLMKQEPDEKFEKFLIRLRRQSSKCNFAQEEDNLIDQITEKCSSTKLRKSILVLGDTATIEKIITEANSLETVERQLNEFHDRQSTNTTSTVNKIDVKSTKRFTRKDADPCSRCGSKNHKNDSSSCPAINSTCLKCGFKGHFQKHCRTRANKRKNTNLPSNNIKAKNSKVELPKNKDHTPVDYIFHIDDDATIDCQVGGVHIKMLIDSGSRSNIINDKAWELMKKSNVIVYNQAKSSDRTFLAYGAKDPLKVIGSFDSLIKVGNRSLTTKFYVIENGSRNLLGKETSISLGVLKIGFDVNSVELTQFPKFKDIQLEITIDKTVPPVCQPYRRVPIPLESKINKKIDELVKMDIIEPVNKPSSWVSPMVPVLKPDDDIRICLDMRAANKAIIRENHPLPTMEQLIPKFGKATVFSKRDVKNAFHQVELEENSREITTFITSKGLYRYKRLMFGISGAPEHFQKIMEKILISCEGVVNFTDDIVVFGCDENEHDARLKHVLKVLKDNNVLLNENKCIFKAKTIQFLGHELSSSGIKPLDKYIKAIETFRAPETIEEIQSFLGLVNFVGKWIPNLATLTEPIRKLLRQKLSKNANITEFWQNEQIRAFEDLKNCLSEIPTLGYYDPQDRTQVVADASPVGLGAVLIQYDDKGPRIIAFGNKSLTDVEKRYCQTEKEALAIVWAIEHFHMYLYGKKFELITDHKPLEVIFGTRSKPCARIERWVLRLQSYNYKVIYKPGKSNIADPLSRLCRNTSPEKYPLEDEHHVNQIVQYARPVALSLKAIIEASNDDEEFKLVKEALINNNWDDAVNHYLWLHDGILLRGNKIVIPTKLRKQVLAAAHEGHPGIVNMKTRLRTKVWWPKIDKDAENTVKNCRGCTLVSAPNPPMPMKRRELPSKAWVDTAVDFLGPLPSGDYLLVIIDYYILKEFFSRTGNPASITADNGRQFCSQEFKTFCTEQGIKLFNTIPYWPQQNGEVERQNRDILKRLRISQCEKSDWKEDLLKYLMMYNSTPHPSTGKSPSELFFGRQFRDKLPFLTDLENNYDDSEIRDRDKEKKEKSKLNEDRKRRAVDRELGIGEKVYVKNLIKENKLVSEFNPTPHTVINAEGSDINVRNDETGQEYRRNIVHLKRVEGQWKVVDHKETSDKED</sequence>
<organism evidence="13 14">
    <name type="scientific">Loxostege sticticalis</name>
    <name type="common">Beet webworm moth</name>
    <dbReference type="NCBI Taxonomy" id="481309"/>
    <lineage>
        <taxon>Eukaryota</taxon>
        <taxon>Metazoa</taxon>
        <taxon>Ecdysozoa</taxon>
        <taxon>Arthropoda</taxon>
        <taxon>Hexapoda</taxon>
        <taxon>Insecta</taxon>
        <taxon>Pterygota</taxon>
        <taxon>Neoptera</taxon>
        <taxon>Endopterygota</taxon>
        <taxon>Lepidoptera</taxon>
        <taxon>Glossata</taxon>
        <taxon>Ditrysia</taxon>
        <taxon>Pyraloidea</taxon>
        <taxon>Crambidae</taxon>
        <taxon>Pyraustinae</taxon>
        <taxon>Loxostege</taxon>
    </lineage>
</organism>
<dbReference type="Gene3D" id="1.10.340.70">
    <property type="match status" value="1"/>
</dbReference>
<evidence type="ECO:0000256" key="1">
    <source>
        <dbReference type="ARBA" id="ARBA00012493"/>
    </source>
</evidence>
<evidence type="ECO:0000256" key="6">
    <source>
        <dbReference type="ARBA" id="ARBA00022801"/>
    </source>
</evidence>
<reference evidence="13 14" key="1">
    <citation type="submission" date="2024-06" db="EMBL/GenBank/DDBJ databases">
        <title>A chromosome-level genome assembly of beet webworm, Loxostege sticticalis.</title>
        <authorList>
            <person name="Zhang Y."/>
        </authorList>
    </citation>
    <scope>NUCLEOTIDE SEQUENCE [LARGE SCALE GENOMIC DNA]</scope>
    <source>
        <strain evidence="13">AQ028</strain>
        <tissue evidence="13">Male pupae</tissue>
    </source>
</reference>
<dbReference type="FunFam" id="1.10.340.70:FF:000003">
    <property type="entry name" value="Protein CBG25708"/>
    <property type="match status" value="1"/>
</dbReference>
<dbReference type="InterPro" id="IPR043502">
    <property type="entry name" value="DNA/RNA_pol_sf"/>
</dbReference>
<dbReference type="GO" id="GO:0008270">
    <property type="term" value="F:zinc ion binding"/>
    <property type="evidence" value="ECO:0007669"/>
    <property type="project" value="UniProtKB-KW"/>
</dbReference>
<dbReference type="Pfam" id="PF17921">
    <property type="entry name" value="Integrase_H2C2"/>
    <property type="match status" value="1"/>
</dbReference>
<dbReference type="InterPro" id="IPR041373">
    <property type="entry name" value="RT_RNaseH"/>
</dbReference>
<feature type="region of interest" description="Disordered" evidence="9">
    <location>
        <begin position="1119"/>
        <end position="1139"/>
    </location>
</feature>